<keyword evidence="8" id="KW-0769">Symport</keyword>
<dbReference type="PANTHER" id="PTHR11616:SF286">
    <property type="entry name" value="SODIUM- AND CHLORIDE-DEPENDENT NEUTRAL AND BASIC AMINO ACID TRANSPORTER B(0+)"/>
    <property type="match status" value="1"/>
</dbReference>
<feature type="binding site" evidence="6">
    <location>
        <position position="181"/>
    </location>
    <ligand>
        <name>Na(+)</name>
        <dbReference type="ChEBI" id="CHEBI:29101"/>
        <label>1</label>
    </ligand>
</feature>
<feature type="transmembrane region" description="Helical" evidence="10">
    <location>
        <begin position="689"/>
        <end position="711"/>
    </location>
</feature>
<feature type="transmembrane region" description="Helical" evidence="10">
    <location>
        <begin position="648"/>
        <end position="669"/>
    </location>
</feature>
<evidence type="ECO:0000256" key="8">
    <source>
        <dbReference type="RuleBase" id="RU003732"/>
    </source>
</evidence>
<feature type="binding site" evidence="6">
    <location>
        <position position="182"/>
    </location>
    <ligand>
        <name>Na(+)</name>
        <dbReference type="ChEBI" id="CHEBI:29101"/>
        <label>1</label>
    </ligand>
</feature>
<dbReference type="AlphaFoldDB" id="A0A811YYM9"/>
<keyword evidence="2 8" id="KW-0813">Transport</keyword>
<dbReference type="GO" id="GO:0001761">
    <property type="term" value="F:beta-alanine transmembrane transporter activity"/>
    <property type="evidence" value="ECO:0007669"/>
    <property type="project" value="TreeGrafter"/>
</dbReference>
<comment type="similarity">
    <text evidence="8">Belongs to the sodium:neurotransmitter symporter (SNF) (TC 2.A.22) family.</text>
</comment>
<accession>A0A811YYM9</accession>
<feature type="binding site" evidence="6">
    <location>
        <position position="179"/>
    </location>
    <ligand>
        <name>Na(+)</name>
        <dbReference type="ChEBI" id="CHEBI:29101"/>
        <label>1</label>
    </ligand>
</feature>
<dbReference type="SUPFAM" id="SSF161070">
    <property type="entry name" value="SNF-like"/>
    <property type="match status" value="1"/>
</dbReference>
<dbReference type="EMBL" id="CAJHUB010000754">
    <property type="protein sequence ID" value="CAD7682617.1"/>
    <property type="molecule type" value="Genomic_DNA"/>
</dbReference>
<feature type="transmembrane region" description="Helical" evidence="10">
    <location>
        <begin position="360"/>
        <end position="380"/>
    </location>
</feature>
<keyword evidence="6" id="KW-0915">Sodium</keyword>
<feature type="compositionally biased region" description="Basic and acidic residues" evidence="9">
    <location>
        <begin position="73"/>
        <end position="95"/>
    </location>
</feature>
<feature type="region of interest" description="Disordered" evidence="9">
    <location>
        <begin position="747"/>
        <end position="767"/>
    </location>
</feature>
<keyword evidence="5 10" id="KW-0472">Membrane</keyword>
<evidence type="ECO:0000256" key="1">
    <source>
        <dbReference type="ARBA" id="ARBA00004141"/>
    </source>
</evidence>
<dbReference type="Proteomes" id="UP000645828">
    <property type="component" value="Unassembled WGS sequence"/>
</dbReference>
<feature type="region of interest" description="Disordered" evidence="9">
    <location>
        <begin position="25"/>
        <end position="164"/>
    </location>
</feature>
<keyword evidence="4 10" id="KW-1133">Transmembrane helix</keyword>
<feature type="disulfide bond" evidence="7">
    <location>
        <begin position="284"/>
        <end position="292"/>
    </location>
</feature>
<evidence type="ECO:0000256" key="9">
    <source>
        <dbReference type="SAM" id="MobiDB-lite"/>
    </source>
</evidence>
<feature type="binding site" evidence="6">
    <location>
        <position position="547"/>
    </location>
    <ligand>
        <name>Na(+)</name>
        <dbReference type="ChEBI" id="CHEBI:29101"/>
        <label>1</label>
    </ligand>
</feature>
<feature type="binding site" evidence="6">
    <location>
        <position position="186"/>
    </location>
    <ligand>
        <name>Na(+)</name>
        <dbReference type="ChEBI" id="CHEBI:29101"/>
        <label>1</label>
    </ligand>
</feature>
<sequence>MLLCQVPGSGAFPPGAALAPGHRALTSEGQNLAKPRGPGRRGLFRRNLGNGAGPTDRALPPPPPAPVEISTWRQDRDQSKRGRQGEAGKPDRGEVAKAPPGSESGLSVPSLGLLGSRQPSPRPGPGPGPGPGIATCQLPRGKTRKVTASSENFHVGENDENQDRGNWSKKSDYLLSMVGYAVGLGNVWRFPYLTYNNGGGAFLIPYAIMLALAGLPLFFLECSLGQFASLSPVSIWRILPLFQGVGITMVLISIFVTIYYNVIIAYSLYYMFASFQSELPWKNCSSWADQNCSRSPIVTHCNVSTNTGEIIRVNRSWIYNNSLTCINGSEAYQPGQLPSEQYWNKVALQRSSGMDETGVIVWYLALCLLLAWLIVGAALFKGIKSSGKVVYFTAIFPYVVLLILLIRGATLEGASKGISYYIGAQSNFTKLREAEVWKDAATQIFYSLSVAWGGLVALSSYNKFNNNCFSDAIVVCLTNCLTSVFAGFAIFSILGHMAHISGKEVSQVVKSGFDLAFIAYPEALAQLPGGPFWSILFFFMLLTLGLDSQFASIETITTTIQDLFPKLMKKMRVPITLGCCLVLFLLGLVCVTQAGIYWVHLIDHFCAGWGILIAAILEIIGIIWIYGGNRFIEDIEMMIGAKRWIFWLWWRACWFVITPLLLIAILIWSLVKFHRPDYAQIPYPDWGVALGWCMIIFCIIWIPIMAIVKIIQAEGSIFQRFVSCCRPASNWGPYLERHRGERYKDMVDPKKETDHEIPTVSGSRKPE</sequence>
<feature type="transmembrane region" description="Helical" evidence="10">
    <location>
        <begin position="607"/>
        <end position="627"/>
    </location>
</feature>
<dbReference type="GO" id="GO:0015657">
    <property type="term" value="F:branched-chain amino acid:sodium symporter activity"/>
    <property type="evidence" value="ECO:0007669"/>
    <property type="project" value="TreeGrafter"/>
</dbReference>
<dbReference type="GO" id="GO:0046872">
    <property type="term" value="F:metal ion binding"/>
    <property type="evidence" value="ECO:0007669"/>
    <property type="project" value="UniProtKB-KW"/>
</dbReference>
<evidence type="ECO:0000256" key="6">
    <source>
        <dbReference type="PIRSR" id="PIRSR600175-1"/>
    </source>
</evidence>
<feature type="transmembrane region" description="Helical" evidence="10">
    <location>
        <begin position="473"/>
        <end position="494"/>
    </location>
</feature>
<feature type="binding site" evidence="6">
    <location>
        <position position="479"/>
    </location>
    <ligand>
        <name>Na(+)</name>
        <dbReference type="ChEBI" id="CHEBI:29101"/>
        <label>1</label>
    </ligand>
</feature>
<organism evidence="11 12">
    <name type="scientific">Nyctereutes procyonoides</name>
    <name type="common">Raccoon dog</name>
    <name type="synonym">Canis procyonoides</name>
    <dbReference type="NCBI Taxonomy" id="34880"/>
    <lineage>
        <taxon>Eukaryota</taxon>
        <taxon>Metazoa</taxon>
        <taxon>Chordata</taxon>
        <taxon>Craniata</taxon>
        <taxon>Vertebrata</taxon>
        <taxon>Euteleostomi</taxon>
        <taxon>Mammalia</taxon>
        <taxon>Eutheria</taxon>
        <taxon>Laurasiatheria</taxon>
        <taxon>Carnivora</taxon>
        <taxon>Caniformia</taxon>
        <taxon>Canidae</taxon>
        <taxon>Nyctereutes</taxon>
    </lineage>
</organism>
<dbReference type="GO" id="GO:0015374">
    <property type="term" value="F:neutral, basic amino acid:sodium:chloride symporter activity"/>
    <property type="evidence" value="ECO:0007669"/>
    <property type="project" value="TreeGrafter"/>
</dbReference>
<keyword evidence="12" id="KW-1185">Reference proteome</keyword>
<proteinExistence type="inferred from homology"/>
<dbReference type="GO" id="GO:0089718">
    <property type="term" value="P:amino acid import across plasma membrane"/>
    <property type="evidence" value="ECO:0007669"/>
    <property type="project" value="TreeGrafter"/>
</dbReference>
<feature type="transmembrane region" description="Helical" evidence="10">
    <location>
        <begin position="202"/>
        <end position="220"/>
    </location>
</feature>
<dbReference type="GO" id="GO:0005886">
    <property type="term" value="C:plasma membrane"/>
    <property type="evidence" value="ECO:0007669"/>
    <property type="project" value="TreeGrafter"/>
</dbReference>
<reference evidence="11" key="1">
    <citation type="submission" date="2020-12" db="EMBL/GenBank/DDBJ databases">
        <authorList>
            <consortium name="Molecular Ecology Group"/>
        </authorList>
    </citation>
    <scope>NUCLEOTIDE SEQUENCE</scope>
    <source>
        <strain evidence="11">TBG_1078</strain>
    </source>
</reference>
<dbReference type="PRINTS" id="PR00176">
    <property type="entry name" value="NANEUSMPORT"/>
</dbReference>
<feature type="binding site" evidence="6">
    <location>
        <position position="447"/>
    </location>
    <ligand>
        <name>Na(+)</name>
        <dbReference type="ChEBI" id="CHEBI:29101"/>
        <label>1</label>
    </ligand>
</feature>
<dbReference type="InterPro" id="IPR037272">
    <property type="entry name" value="SNS_sf"/>
</dbReference>
<gene>
    <name evidence="11" type="ORF">NYPRO_LOCUS15409</name>
</gene>
<evidence type="ECO:0000256" key="3">
    <source>
        <dbReference type="ARBA" id="ARBA00022692"/>
    </source>
</evidence>
<keyword evidence="3 8" id="KW-0812">Transmembrane</keyword>
<feature type="transmembrane region" description="Helical" evidence="10">
    <location>
        <begin position="444"/>
        <end position="461"/>
    </location>
</feature>
<dbReference type="Pfam" id="PF00209">
    <property type="entry name" value="SNF"/>
    <property type="match status" value="1"/>
</dbReference>
<dbReference type="CDD" id="cd11501">
    <property type="entry name" value="SLC6sbd_ATB0"/>
    <property type="match status" value="1"/>
</dbReference>
<dbReference type="InterPro" id="IPR000175">
    <property type="entry name" value="Na/ntran_symport"/>
</dbReference>
<keyword evidence="7" id="KW-1015">Disulfide bond</keyword>
<feature type="compositionally biased region" description="Basic and acidic residues" evidence="9">
    <location>
        <begin position="154"/>
        <end position="163"/>
    </location>
</feature>
<evidence type="ECO:0000313" key="11">
    <source>
        <dbReference type="EMBL" id="CAD7682617.1"/>
    </source>
</evidence>
<feature type="compositionally biased region" description="Low complexity" evidence="9">
    <location>
        <begin position="99"/>
        <end position="119"/>
    </location>
</feature>
<name>A0A811YYM9_NYCPR</name>
<dbReference type="GO" id="GO:1901235">
    <property type="term" value="F:(R)-carnitine transmembrane transporter activity"/>
    <property type="evidence" value="ECO:0007669"/>
    <property type="project" value="TreeGrafter"/>
</dbReference>
<feature type="compositionally biased region" description="Pro residues" evidence="9">
    <location>
        <begin position="120"/>
        <end position="130"/>
    </location>
</feature>
<evidence type="ECO:0000256" key="4">
    <source>
        <dbReference type="ARBA" id="ARBA00022989"/>
    </source>
</evidence>
<keyword evidence="6" id="KW-0479">Metal-binding</keyword>
<dbReference type="PANTHER" id="PTHR11616">
    <property type="entry name" value="SODIUM/CHLORIDE DEPENDENT TRANSPORTER"/>
    <property type="match status" value="1"/>
</dbReference>
<feature type="transmembrane region" description="Helical" evidence="10">
    <location>
        <begin position="532"/>
        <end position="553"/>
    </location>
</feature>
<feature type="binding site" evidence="6">
    <location>
        <position position="548"/>
    </location>
    <ligand>
        <name>Na(+)</name>
        <dbReference type="ChEBI" id="CHEBI:29101"/>
        <label>1</label>
    </ligand>
</feature>
<comment type="caution">
    <text evidence="11">The sequence shown here is derived from an EMBL/GenBank/DDBJ whole genome shotgun (WGS) entry which is preliminary data.</text>
</comment>
<feature type="transmembrane region" description="Helical" evidence="10">
    <location>
        <begin position="389"/>
        <end position="409"/>
    </location>
</feature>
<feature type="binding site" evidence="6">
    <location>
        <position position="544"/>
    </location>
    <ligand>
        <name>Na(+)</name>
        <dbReference type="ChEBI" id="CHEBI:29101"/>
        <label>1</label>
    </ligand>
</feature>
<evidence type="ECO:0000256" key="10">
    <source>
        <dbReference type="SAM" id="Phobius"/>
    </source>
</evidence>
<comment type="subcellular location">
    <subcellularLocation>
        <location evidence="1">Membrane</location>
        <topology evidence="1">Multi-pass membrane protein</topology>
    </subcellularLocation>
</comment>
<feature type="transmembrane region" description="Helical" evidence="10">
    <location>
        <begin position="241"/>
        <end position="272"/>
    </location>
</feature>
<evidence type="ECO:0000313" key="12">
    <source>
        <dbReference type="Proteomes" id="UP000645828"/>
    </source>
</evidence>
<dbReference type="PROSITE" id="PS00610">
    <property type="entry name" value="NA_NEUROTRAN_SYMP_1"/>
    <property type="match status" value="1"/>
</dbReference>
<protein>
    <recommendedName>
        <fullName evidence="8">Transporter</fullName>
    </recommendedName>
</protein>
<feature type="compositionally biased region" description="Basic and acidic residues" evidence="9">
    <location>
        <begin position="747"/>
        <end position="757"/>
    </location>
</feature>
<dbReference type="PROSITE" id="PS50267">
    <property type="entry name" value="NA_NEUROTRAN_SYMP_3"/>
    <property type="match status" value="1"/>
</dbReference>
<evidence type="ECO:0000256" key="2">
    <source>
        <dbReference type="ARBA" id="ARBA00022448"/>
    </source>
</evidence>
<evidence type="ECO:0000256" key="7">
    <source>
        <dbReference type="PIRSR" id="PIRSR600175-2"/>
    </source>
</evidence>
<evidence type="ECO:0000256" key="5">
    <source>
        <dbReference type="ARBA" id="ARBA00023136"/>
    </source>
</evidence>
<feature type="transmembrane region" description="Helical" evidence="10">
    <location>
        <begin position="574"/>
        <end position="601"/>
    </location>
</feature>
<dbReference type="GO" id="GO:0022858">
    <property type="term" value="F:alanine transmembrane transporter activity"/>
    <property type="evidence" value="ECO:0007669"/>
    <property type="project" value="TreeGrafter"/>
</dbReference>